<feature type="domain" description="Cytochrome C biogenesis protein transmembrane" evidence="7">
    <location>
        <begin position="40"/>
        <end position="259"/>
    </location>
</feature>
<name>A0A1H0WQF7_9PSEU</name>
<evidence type="ECO:0000256" key="1">
    <source>
        <dbReference type="ARBA" id="ARBA00004141"/>
    </source>
</evidence>
<dbReference type="AlphaFoldDB" id="A0A1H0WQF7"/>
<dbReference type="PANTHER" id="PTHR31272:SF4">
    <property type="entry name" value="CYTOCHROME C-TYPE BIOGENESIS PROTEIN HI_1454-RELATED"/>
    <property type="match status" value="1"/>
</dbReference>
<feature type="transmembrane region" description="Helical" evidence="6">
    <location>
        <begin position="93"/>
        <end position="119"/>
    </location>
</feature>
<evidence type="ECO:0000256" key="5">
    <source>
        <dbReference type="ARBA" id="ARBA00023136"/>
    </source>
</evidence>
<reference evidence="9" key="1">
    <citation type="submission" date="2016-10" db="EMBL/GenBank/DDBJ databases">
        <authorList>
            <person name="Varghese N."/>
            <person name="Submissions S."/>
        </authorList>
    </citation>
    <scope>NUCLEOTIDE SEQUENCE [LARGE SCALE GENOMIC DNA]</scope>
    <source>
        <strain evidence="9">IBRC-M 10655</strain>
    </source>
</reference>
<feature type="transmembrane region" description="Helical" evidence="6">
    <location>
        <begin position="208"/>
        <end position="230"/>
    </location>
</feature>
<keyword evidence="4 6" id="KW-1133">Transmembrane helix</keyword>
<evidence type="ECO:0000256" key="4">
    <source>
        <dbReference type="ARBA" id="ARBA00022989"/>
    </source>
</evidence>
<dbReference type="InterPro" id="IPR051790">
    <property type="entry name" value="Cytochrome_c-biogenesis_DsbD"/>
</dbReference>
<dbReference type="GO" id="GO:0017004">
    <property type="term" value="P:cytochrome complex assembly"/>
    <property type="evidence" value="ECO:0007669"/>
    <property type="project" value="InterPro"/>
</dbReference>
<sequence>MCRAVSRHALLTTAYGVPTLTPYPDRVDPTELATSGPLLLAAAVALLAGVVSFASPCVVPLVPGYLAYLAALVGAEAPAVTTDEGRKQGRYRVLGAVALFVLGFTVVFAATVGSLVWLADALLVNELLLQRIGGVITIAMALVFIGLVPAMQKDLRLHKVPRMGLAGAPVLGGIFALGWTPCLGPTLAGVLSMAAATGGNAARGYLLVFIYCMGLGIPFLLIALGLRWAVGASDWLRRHGRTIQYVGGGLLLLVGILLVTGLWAEVVGWLRVAFISDVKLPL</sequence>
<evidence type="ECO:0000256" key="6">
    <source>
        <dbReference type="SAM" id="Phobius"/>
    </source>
</evidence>
<proteinExistence type="inferred from homology"/>
<evidence type="ECO:0000313" key="9">
    <source>
        <dbReference type="Proteomes" id="UP000199651"/>
    </source>
</evidence>
<dbReference type="EMBL" id="FNJB01000028">
    <property type="protein sequence ID" value="SDP92506.1"/>
    <property type="molecule type" value="Genomic_DNA"/>
</dbReference>
<evidence type="ECO:0000259" key="7">
    <source>
        <dbReference type="Pfam" id="PF02683"/>
    </source>
</evidence>
<comment type="similarity">
    <text evidence="2">Belongs to the DsbD family.</text>
</comment>
<gene>
    <name evidence="8" type="ORF">SAMN05192558_12811</name>
</gene>
<evidence type="ECO:0000256" key="3">
    <source>
        <dbReference type="ARBA" id="ARBA00022692"/>
    </source>
</evidence>
<feature type="transmembrane region" description="Helical" evidence="6">
    <location>
        <begin position="163"/>
        <end position="188"/>
    </location>
</feature>
<feature type="transmembrane region" description="Helical" evidence="6">
    <location>
        <begin position="36"/>
        <end position="55"/>
    </location>
</feature>
<keyword evidence="9" id="KW-1185">Reference proteome</keyword>
<dbReference type="PANTHER" id="PTHR31272">
    <property type="entry name" value="CYTOCHROME C-TYPE BIOGENESIS PROTEIN HI_1454-RELATED"/>
    <property type="match status" value="1"/>
</dbReference>
<dbReference type="InterPro" id="IPR003834">
    <property type="entry name" value="Cyt_c_assmbl_TM_dom"/>
</dbReference>
<feature type="transmembrane region" description="Helical" evidence="6">
    <location>
        <begin position="131"/>
        <end position="151"/>
    </location>
</feature>
<feature type="transmembrane region" description="Helical" evidence="6">
    <location>
        <begin position="61"/>
        <end position="81"/>
    </location>
</feature>
<dbReference type="Pfam" id="PF02683">
    <property type="entry name" value="DsbD_TM"/>
    <property type="match status" value="1"/>
</dbReference>
<accession>A0A1H0WQF7</accession>
<dbReference type="STRING" id="504798.SAMN05421871_1224"/>
<organism evidence="8 9">
    <name type="scientific">Actinokineospora alba</name>
    <dbReference type="NCBI Taxonomy" id="504798"/>
    <lineage>
        <taxon>Bacteria</taxon>
        <taxon>Bacillati</taxon>
        <taxon>Actinomycetota</taxon>
        <taxon>Actinomycetes</taxon>
        <taxon>Pseudonocardiales</taxon>
        <taxon>Pseudonocardiaceae</taxon>
        <taxon>Actinokineospora</taxon>
    </lineage>
</organism>
<evidence type="ECO:0000313" key="8">
    <source>
        <dbReference type="EMBL" id="SDP92506.1"/>
    </source>
</evidence>
<keyword evidence="3 6" id="KW-0812">Transmembrane</keyword>
<evidence type="ECO:0000256" key="2">
    <source>
        <dbReference type="ARBA" id="ARBA00006143"/>
    </source>
</evidence>
<comment type="subcellular location">
    <subcellularLocation>
        <location evidence="1">Membrane</location>
        <topology evidence="1">Multi-pass membrane protein</topology>
    </subcellularLocation>
</comment>
<protein>
    <submittedName>
        <fullName evidence="8">Cytochrome c-type biogenesis protein</fullName>
    </submittedName>
</protein>
<keyword evidence="5 6" id="KW-0472">Membrane</keyword>
<dbReference type="OrthoDB" id="9803065at2"/>
<feature type="transmembrane region" description="Helical" evidence="6">
    <location>
        <begin position="242"/>
        <end position="264"/>
    </location>
</feature>
<dbReference type="GO" id="GO:0016020">
    <property type="term" value="C:membrane"/>
    <property type="evidence" value="ECO:0007669"/>
    <property type="project" value="UniProtKB-SubCell"/>
</dbReference>
<dbReference type="Proteomes" id="UP000199651">
    <property type="component" value="Unassembled WGS sequence"/>
</dbReference>